<dbReference type="Proteomes" id="UP000281553">
    <property type="component" value="Unassembled WGS sequence"/>
</dbReference>
<dbReference type="GO" id="GO:0009116">
    <property type="term" value="P:nucleoside metabolic process"/>
    <property type="evidence" value="ECO:0007669"/>
    <property type="project" value="InterPro"/>
</dbReference>
<dbReference type="InterPro" id="IPR035994">
    <property type="entry name" value="Nucleoside_phosphorylase_sf"/>
</dbReference>
<evidence type="ECO:0000313" key="2">
    <source>
        <dbReference type="Proteomes" id="UP000281553"/>
    </source>
</evidence>
<evidence type="ECO:0008006" key="3">
    <source>
        <dbReference type="Google" id="ProtNLM"/>
    </source>
</evidence>
<dbReference type="EMBL" id="UYRU01076720">
    <property type="protein sequence ID" value="VDN27260.1"/>
    <property type="molecule type" value="Genomic_DNA"/>
</dbReference>
<accession>A0A3P7ML34</accession>
<proteinExistence type="predicted"/>
<dbReference type="Gene3D" id="3.40.50.1580">
    <property type="entry name" value="Nucleoside phosphorylase domain"/>
    <property type="match status" value="1"/>
</dbReference>
<evidence type="ECO:0000313" key="1">
    <source>
        <dbReference type="EMBL" id="VDN27260.1"/>
    </source>
</evidence>
<keyword evidence="2" id="KW-1185">Reference proteome</keyword>
<sequence>MGMKIFAISMVTNMDTMDEKMDSLPNHEEVLQMASRLGPLLAQLLEKMVKCL</sequence>
<dbReference type="OrthoDB" id="10261782at2759"/>
<dbReference type="AlphaFoldDB" id="A0A3P7ML34"/>
<dbReference type="GO" id="GO:0003824">
    <property type="term" value="F:catalytic activity"/>
    <property type="evidence" value="ECO:0007669"/>
    <property type="project" value="InterPro"/>
</dbReference>
<organism evidence="1 2">
    <name type="scientific">Dibothriocephalus latus</name>
    <name type="common">Fish tapeworm</name>
    <name type="synonym">Diphyllobothrium latum</name>
    <dbReference type="NCBI Taxonomy" id="60516"/>
    <lineage>
        <taxon>Eukaryota</taxon>
        <taxon>Metazoa</taxon>
        <taxon>Spiralia</taxon>
        <taxon>Lophotrochozoa</taxon>
        <taxon>Platyhelminthes</taxon>
        <taxon>Cestoda</taxon>
        <taxon>Eucestoda</taxon>
        <taxon>Diphyllobothriidea</taxon>
        <taxon>Diphyllobothriidae</taxon>
        <taxon>Dibothriocephalus</taxon>
    </lineage>
</organism>
<dbReference type="SUPFAM" id="SSF53167">
    <property type="entry name" value="Purine and uridine phosphorylases"/>
    <property type="match status" value="1"/>
</dbReference>
<reference evidence="1 2" key="1">
    <citation type="submission" date="2018-11" db="EMBL/GenBank/DDBJ databases">
        <authorList>
            <consortium name="Pathogen Informatics"/>
        </authorList>
    </citation>
    <scope>NUCLEOTIDE SEQUENCE [LARGE SCALE GENOMIC DNA]</scope>
</reference>
<name>A0A3P7ML34_DIBLA</name>
<protein>
    <recommendedName>
        <fullName evidence="3">Inosine-guanosine phosphorylase</fullName>
    </recommendedName>
</protein>
<gene>
    <name evidence="1" type="ORF">DILT_LOCUS14973</name>
</gene>